<dbReference type="AlphaFoldDB" id="A0A4S4C3S7"/>
<dbReference type="Gene3D" id="3.90.180.10">
    <property type="entry name" value="Medium-chain alcohol dehydrogenases, catalytic domain"/>
    <property type="match status" value="1"/>
</dbReference>
<dbReference type="Proteomes" id="UP000310636">
    <property type="component" value="Unassembled WGS sequence"/>
</dbReference>
<name>A0A4S4C3S7_9BACL</name>
<dbReference type="InterPro" id="IPR002328">
    <property type="entry name" value="ADH_Zn_CS"/>
</dbReference>
<evidence type="ECO:0000259" key="6">
    <source>
        <dbReference type="Pfam" id="PF08240"/>
    </source>
</evidence>
<evidence type="ECO:0000256" key="4">
    <source>
        <dbReference type="RuleBase" id="RU361277"/>
    </source>
</evidence>
<keyword evidence="3" id="KW-0560">Oxidoreductase</keyword>
<dbReference type="EMBL" id="SSOB01000007">
    <property type="protein sequence ID" value="THF82173.1"/>
    <property type="molecule type" value="Genomic_DNA"/>
</dbReference>
<dbReference type="InterPro" id="IPR036291">
    <property type="entry name" value="NAD(P)-bd_dom_sf"/>
</dbReference>
<dbReference type="GO" id="GO:0008270">
    <property type="term" value="F:zinc ion binding"/>
    <property type="evidence" value="ECO:0007669"/>
    <property type="project" value="InterPro"/>
</dbReference>
<comment type="similarity">
    <text evidence="4">Belongs to the zinc-containing alcohol dehydrogenase family.</text>
</comment>
<keyword evidence="1 4" id="KW-0479">Metal-binding</keyword>
<dbReference type="Pfam" id="PF08240">
    <property type="entry name" value="ADH_N"/>
    <property type="match status" value="1"/>
</dbReference>
<organism evidence="7 8">
    <name type="scientific">Cohnella fermenti</name>
    <dbReference type="NCBI Taxonomy" id="2565925"/>
    <lineage>
        <taxon>Bacteria</taxon>
        <taxon>Bacillati</taxon>
        <taxon>Bacillota</taxon>
        <taxon>Bacilli</taxon>
        <taxon>Bacillales</taxon>
        <taxon>Paenibacillaceae</taxon>
        <taxon>Cohnella</taxon>
    </lineage>
</organism>
<evidence type="ECO:0000256" key="3">
    <source>
        <dbReference type="ARBA" id="ARBA00023002"/>
    </source>
</evidence>
<dbReference type="OrthoDB" id="9777057at2"/>
<dbReference type="Pfam" id="PF00107">
    <property type="entry name" value="ADH_zinc_N"/>
    <property type="match status" value="1"/>
</dbReference>
<proteinExistence type="inferred from homology"/>
<sequence length="349" mass="36018">MRALVWHGPQVLALEETKRPEPGPGELLLRVDAVGICGSELEGYRGHSAVRQAPLVMGHEFAGTVVAVGTSVGAEPLAAGAGSGADSLLGRRVVVNPLLACGVCPRCLEGRPNVCRQRRIVGIHRPGAFADYVTVPSRSAILLPDGMDAALASLAEPLAVCVHGLRLGTPEGASPPDLLVLGAGPIGLLALQAARAAGTGRALVVDRQPPRLAVARALGAEACLPEEAEAVCRELFGEDGPGTAVDAVGVRQTREAAIRLVGAGGRVVLVGLGQDDSLLPMNLAVRKELALLGSYTYDEAEFAEAIRLLETGAIAMEGWTAQCGLEEAAAVFAALDRGDSPFIKVIVRP</sequence>
<comment type="caution">
    <text evidence="7">The sequence shown here is derived from an EMBL/GenBank/DDBJ whole genome shotgun (WGS) entry which is preliminary data.</text>
</comment>
<protein>
    <submittedName>
        <fullName evidence="7">Galactitol-1-phosphate 5-dehydrogenase</fullName>
    </submittedName>
</protein>
<evidence type="ECO:0000256" key="2">
    <source>
        <dbReference type="ARBA" id="ARBA00022833"/>
    </source>
</evidence>
<evidence type="ECO:0000259" key="5">
    <source>
        <dbReference type="Pfam" id="PF00107"/>
    </source>
</evidence>
<feature type="domain" description="Alcohol dehydrogenase-like N-terminal" evidence="6">
    <location>
        <begin position="23"/>
        <end position="145"/>
    </location>
</feature>
<keyword evidence="2 4" id="KW-0862">Zinc</keyword>
<dbReference type="GO" id="GO:0016491">
    <property type="term" value="F:oxidoreductase activity"/>
    <property type="evidence" value="ECO:0007669"/>
    <property type="project" value="UniProtKB-KW"/>
</dbReference>
<dbReference type="Gene3D" id="3.40.50.720">
    <property type="entry name" value="NAD(P)-binding Rossmann-like Domain"/>
    <property type="match status" value="1"/>
</dbReference>
<dbReference type="InterPro" id="IPR011032">
    <property type="entry name" value="GroES-like_sf"/>
</dbReference>
<dbReference type="InterPro" id="IPR050129">
    <property type="entry name" value="Zn_alcohol_dh"/>
</dbReference>
<reference evidence="7 8" key="1">
    <citation type="submission" date="2019-04" db="EMBL/GenBank/DDBJ databases">
        <title>Cohnella sp. nov. isolated from preserved vegetables.</title>
        <authorList>
            <person name="Lin S.-Y."/>
            <person name="Hung M.-H."/>
            <person name="Young C.-C."/>
        </authorList>
    </citation>
    <scope>NUCLEOTIDE SEQUENCE [LARGE SCALE GENOMIC DNA]</scope>
    <source>
        <strain evidence="7 8">CC-MHH1044</strain>
    </source>
</reference>
<dbReference type="PROSITE" id="PS00059">
    <property type="entry name" value="ADH_ZINC"/>
    <property type="match status" value="1"/>
</dbReference>
<dbReference type="InterPro" id="IPR013154">
    <property type="entry name" value="ADH-like_N"/>
</dbReference>
<accession>A0A4S4C3S7</accession>
<dbReference type="SUPFAM" id="SSF50129">
    <property type="entry name" value="GroES-like"/>
    <property type="match status" value="1"/>
</dbReference>
<gene>
    <name evidence="7" type="ORF">E6C55_07250</name>
</gene>
<evidence type="ECO:0000313" key="7">
    <source>
        <dbReference type="EMBL" id="THF82173.1"/>
    </source>
</evidence>
<comment type="cofactor">
    <cofactor evidence="4">
        <name>Zn(2+)</name>
        <dbReference type="ChEBI" id="CHEBI:29105"/>
    </cofactor>
</comment>
<evidence type="ECO:0000313" key="8">
    <source>
        <dbReference type="Proteomes" id="UP000310636"/>
    </source>
</evidence>
<dbReference type="PANTHER" id="PTHR43401">
    <property type="entry name" value="L-THREONINE 3-DEHYDROGENASE"/>
    <property type="match status" value="1"/>
</dbReference>
<dbReference type="InterPro" id="IPR013149">
    <property type="entry name" value="ADH-like_C"/>
</dbReference>
<dbReference type="RefSeq" id="WP_136369112.1">
    <property type="nucleotide sequence ID" value="NZ_SSOB01000007.1"/>
</dbReference>
<feature type="domain" description="Alcohol dehydrogenase-like C-terminal" evidence="5">
    <location>
        <begin position="185"/>
        <end position="310"/>
    </location>
</feature>
<dbReference type="SUPFAM" id="SSF51735">
    <property type="entry name" value="NAD(P)-binding Rossmann-fold domains"/>
    <property type="match status" value="1"/>
</dbReference>
<dbReference type="PANTHER" id="PTHR43401:SF2">
    <property type="entry name" value="L-THREONINE 3-DEHYDROGENASE"/>
    <property type="match status" value="1"/>
</dbReference>
<keyword evidence="8" id="KW-1185">Reference proteome</keyword>
<evidence type="ECO:0000256" key="1">
    <source>
        <dbReference type="ARBA" id="ARBA00022723"/>
    </source>
</evidence>